<sequence length="324" mass="34709">MTRKLPSRRLALAWSLGAALLALGPRPALAETYPDRPLQIIMPLPPGSGTDLMARVFATELGGILGQRAVVNNRTGASLTIGMAALANAPADGYTLAFTPVTPIVVQTHRVKNLGYGRDSFVPICQTFENVFHVAVPPSSPFRDFRALVDHARANPGRLRYGHTGPASGPHLLGEQIWRQAGVGLVDVPYRGEADFATNLLSGTLDIGMATSFLVQSLNLRSLAVASSERLPSMPEVPTVEELGLGRVASVTYGGLFVRAGTPEAVTTRLEEACRRVVEGAPYREVAEKQAVRATYLGRGEIGRRMATDEAVVGALIRELHLEE</sequence>
<evidence type="ECO:0000313" key="3">
    <source>
        <dbReference type="EMBL" id="TPG44894.1"/>
    </source>
</evidence>
<evidence type="ECO:0000256" key="2">
    <source>
        <dbReference type="SAM" id="SignalP"/>
    </source>
</evidence>
<name>A0A502F638_9PROT</name>
<dbReference type="OrthoDB" id="9780943at2"/>
<evidence type="ECO:0000256" key="1">
    <source>
        <dbReference type="ARBA" id="ARBA00006987"/>
    </source>
</evidence>
<dbReference type="InterPro" id="IPR042100">
    <property type="entry name" value="Bug_dom1"/>
</dbReference>
<dbReference type="PANTHER" id="PTHR42928">
    <property type="entry name" value="TRICARBOXYLATE-BINDING PROTEIN"/>
    <property type="match status" value="1"/>
</dbReference>
<dbReference type="AlphaFoldDB" id="A0A502F638"/>
<organism evidence="3 4">
    <name type="scientific">Muricoccus nepalensis</name>
    <dbReference type="NCBI Taxonomy" id="1854500"/>
    <lineage>
        <taxon>Bacteria</taxon>
        <taxon>Pseudomonadati</taxon>
        <taxon>Pseudomonadota</taxon>
        <taxon>Alphaproteobacteria</taxon>
        <taxon>Acetobacterales</taxon>
        <taxon>Roseomonadaceae</taxon>
        <taxon>Muricoccus</taxon>
    </lineage>
</organism>
<dbReference type="Pfam" id="PF03401">
    <property type="entry name" value="TctC"/>
    <property type="match status" value="1"/>
</dbReference>
<gene>
    <name evidence="3" type="ORF">EAH89_26775</name>
</gene>
<feature type="signal peptide" evidence="2">
    <location>
        <begin position="1"/>
        <end position="30"/>
    </location>
</feature>
<dbReference type="PIRSF" id="PIRSF017082">
    <property type="entry name" value="YflP"/>
    <property type="match status" value="1"/>
</dbReference>
<dbReference type="Gene3D" id="3.40.190.10">
    <property type="entry name" value="Periplasmic binding protein-like II"/>
    <property type="match status" value="1"/>
</dbReference>
<comment type="caution">
    <text evidence="3">The sequence shown here is derived from an EMBL/GenBank/DDBJ whole genome shotgun (WGS) entry which is preliminary data.</text>
</comment>
<dbReference type="PROSITE" id="PS51318">
    <property type="entry name" value="TAT"/>
    <property type="match status" value="1"/>
</dbReference>
<dbReference type="InterPro" id="IPR005064">
    <property type="entry name" value="BUG"/>
</dbReference>
<proteinExistence type="inferred from homology"/>
<dbReference type="Gene3D" id="3.40.190.150">
    <property type="entry name" value="Bordetella uptake gene, domain 1"/>
    <property type="match status" value="1"/>
</dbReference>
<feature type="chain" id="PRO_5021363290" evidence="2">
    <location>
        <begin position="31"/>
        <end position="324"/>
    </location>
</feature>
<comment type="similarity">
    <text evidence="1">Belongs to the UPF0065 (bug) family.</text>
</comment>
<keyword evidence="2" id="KW-0732">Signal</keyword>
<reference evidence="3 4" key="1">
    <citation type="journal article" date="2019" name="Environ. Microbiol.">
        <title>Species interactions and distinct microbial communities in high Arctic permafrost affected cryosols are associated with the CH4 and CO2 gas fluxes.</title>
        <authorList>
            <person name="Altshuler I."/>
            <person name="Hamel J."/>
            <person name="Turney S."/>
            <person name="Magnuson E."/>
            <person name="Levesque R."/>
            <person name="Greer C."/>
            <person name="Whyte L.G."/>
        </authorList>
    </citation>
    <scope>NUCLEOTIDE SEQUENCE [LARGE SCALE GENOMIC DNA]</scope>
    <source>
        <strain evidence="3 4">S9.3B</strain>
    </source>
</reference>
<evidence type="ECO:0000313" key="4">
    <source>
        <dbReference type="Proteomes" id="UP000317078"/>
    </source>
</evidence>
<dbReference type="InterPro" id="IPR006311">
    <property type="entry name" value="TAT_signal"/>
</dbReference>
<dbReference type="PANTHER" id="PTHR42928:SF5">
    <property type="entry name" value="BLR1237 PROTEIN"/>
    <property type="match status" value="1"/>
</dbReference>
<accession>A0A502F638</accession>
<dbReference type="RefSeq" id="WP_140886790.1">
    <property type="nucleotide sequence ID" value="NZ_RCZP01000049.1"/>
</dbReference>
<keyword evidence="4" id="KW-1185">Reference proteome</keyword>
<protein>
    <submittedName>
        <fullName evidence="3">Tripartite tricarboxylate transporter substrate binding protein</fullName>
    </submittedName>
</protein>
<dbReference type="CDD" id="cd07012">
    <property type="entry name" value="PBP2_Bug_TTT"/>
    <property type="match status" value="1"/>
</dbReference>
<dbReference type="EMBL" id="RCZP01000049">
    <property type="protein sequence ID" value="TPG44894.1"/>
    <property type="molecule type" value="Genomic_DNA"/>
</dbReference>
<dbReference type="Proteomes" id="UP000317078">
    <property type="component" value="Unassembled WGS sequence"/>
</dbReference>